<evidence type="ECO:0000256" key="8">
    <source>
        <dbReference type="ARBA" id="ARBA00023320"/>
    </source>
</evidence>
<dbReference type="GO" id="GO:0007218">
    <property type="term" value="P:neuropeptide signaling pathway"/>
    <property type="evidence" value="ECO:0007669"/>
    <property type="project" value="UniProtKB-KW"/>
</dbReference>
<keyword evidence="5 9" id="KW-0555">Opioid peptide</keyword>
<evidence type="ECO:0000313" key="12">
    <source>
        <dbReference type="Ensembl" id="ENSAMXP00005041518.1"/>
    </source>
</evidence>
<dbReference type="AlphaFoldDB" id="A0A8B9KW28"/>
<keyword evidence="3" id="KW-0964">Secreted</keyword>
<dbReference type="Pfam" id="PF01160">
    <property type="entry name" value="Opiods_neuropep"/>
    <property type="match status" value="1"/>
</dbReference>
<keyword evidence="7" id="KW-0257">Endorphin</keyword>
<keyword evidence="8 9" id="KW-0527">Neuropeptide</keyword>
<sequence length="269" mass="30699">MKMKTSVVLVSSRWALLVLVLAAWLALSARADCEVDCARCSGRLWLQQTRISSIACVLQCEGRLNVGSSWGLCRGLLQGTESTPPEDEREMTENGPQQQHQEEKKYGGFIKRYGGFMKRYGGFMKRYGGFMKKAAELYAMEPDDVDRGREILSNSDVEVLANQVEDDSEREETARRDFLNARGGATGLEGVEKRYGGFMRRAFDSEGQRPLQKRYGGFMRRVGRPEWGEEIKRYGGFLKRSPQEDEEENEEDEEESLEMEKRYGGFMGF</sequence>
<evidence type="ECO:0000256" key="5">
    <source>
        <dbReference type="ARBA" id="ARBA00022901"/>
    </source>
</evidence>
<comment type="subcellular location">
    <subcellularLocation>
        <location evidence="1 9">Secreted</location>
    </subcellularLocation>
</comment>
<dbReference type="OrthoDB" id="9928775at2759"/>
<feature type="compositionally biased region" description="Acidic residues" evidence="10">
    <location>
        <begin position="244"/>
        <end position="257"/>
    </location>
</feature>
<keyword evidence="4 9" id="KW-0165">Cleavage on pair of basic residues</keyword>
<evidence type="ECO:0000256" key="4">
    <source>
        <dbReference type="ARBA" id="ARBA00022685"/>
    </source>
</evidence>
<dbReference type="KEGG" id="amex:103045262"/>
<comment type="similarity">
    <text evidence="2 9">Belongs to the opioid neuropeptide precursor family.</text>
</comment>
<proteinExistence type="inferred from homology"/>
<keyword evidence="11" id="KW-0732">Signal</keyword>
<evidence type="ECO:0000256" key="3">
    <source>
        <dbReference type="ARBA" id="ARBA00022525"/>
    </source>
</evidence>
<keyword evidence="6" id="KW-1015">Disulfide bond</keyword>
<dbReference type="CTD" id="360136"/>
<dbReference type="GO" id="GO:0007268">
    <property type="term" value="P:chemical synaptic transmission"/>
    <property type="evidence" value="ECO:0007669"/>
    <property type="project" value="TreeGrafter"/>
</dbReference>
<dbReference type="Proteomes" id="UP000694621">
    <property type="component" value="Unplaced"/>
</dbReference>
<dbReference type="PANTHER" id="PTHR11438:SF3">
    <property type="entry name" value="PROENKEPHALIN-A"/>
    <property type="match status" value="1"/>
</dbReference>
<evidence type="ECO:0000256" key="2">
    <source>
        <dbReference type="ARBA" id="ARBA00008543"/>
    </source>
</evidence>
<feature type="signal peptide" evidence="11">
    <location>
        <begin position="1"/>
        <end position="31"/>
    </location>
</feature>
<dbReference type="OMA" id="NPEAGHY"/>
<evidence type="ECO:0000256" key="9">
    <source>
        <dbReference type="RuleBase" id="RU004400"/>
    </source>
</evidence>
<feature type="chain" id="PRO_5034214309" evidence="11">
    <location>
        <begin position="32"/>
        <end position="269"/>
    </location>
</feature>
<feature type="region of interest" description="Disordered" evidence="10">
    <location>
        <begin position="236"/>
        <end position="269"/>
    </location>
</feature>
<dbReference type="GO" id="GO:0001515">
    <property type="term" value="F:opioid peptide activity"/>
    <property type="evidence" value="ECO:0007669"/>
    <property type="project" value="UniProtKB-KW"/>
</dbReference>
<dbReference type="GO" id="GO:0005576">
    <property type="term" value="C:extracellular region"/>
    <property type="evidence" value="ECO:0007669"/>
    <property type="project" value="UniProtKB-SubCell"/>
</dbReference>
<dbReference type="PANTHER" id="PTHR11438">
    <property type="entry name" value="PROENKEPHALIN"/>
    <property type="match status" value="1"/>
</dbReference>
<protein>
    <submittedName>
        <fullName evidence="12">Proenkephalin b</fullName>
    </submittedName>
</protein>
<evidence type="ECO:0000256" key="1">
    <source>
        <dbReference type="ARBA" id="ARBA00004613"/>
    </source>
</evidence>
<accession>A0A8B9KW28</accession>
<evidence type="ECO:0000313" key="13">
    <source>
        <dbReference type="Proteomes" id="UP000694621"/>
    </source>
</evidence>
<dbReference type="Ensembl" id="ENSAMXT00005045189.1">
    <property type="protein sequence ID" value="ENSAMXP00005041518.1"/>
    <property type="gene ID" value="ENSAMXG00005019432.1"/>
</dbReference>
<evidence type="ECO:0000256" key="11">
    <source>
        <dbReference type="SAM" id="SignalP"/>
    </source>
</evidence>
<dbReference type="GO" id="GO:0043025">
    <property type="term" value="C:neuronal cell body"/>
    <property type="evidence" value="ECO:0007669"/>
    <property type="project" value="TreeGrafter"/>
</dbReference>
<dbReference type="PRINTS" id="PR01028">
    <property type="entry name" value="OPIOIDPRCRSR"/>
</dbReference>
<dbReference type="GO" id="GO:0043679">
    <property type="term" value="C:axon terminus"/>
    <property type="evidence" value="ECO:0007669"/>
    <property type="project" value="TreeGrafter"/>
</dbReference>
<dbReference type="GeneID" id="103045262"/>
<feature type="region of interest" description="Disordered" evidence="10">
    <location>
        <begin position="80"/>
        <end position="103"/>
    </location>
</feature>
<reference evidence="12" key="1">
    <citation type="submission" date="2025-08" db="UniProtKB">
        <authorList>
            <consortium name="Ensembl"/>
        </authorList>
    </citation>
    <scope>IDENTIFICATION</scope>
</reference>
<evidence type="ECO:0000256" key="7">
    <source>
        <dbReference type="ARBA" id="ARBA00023205"/>
    </source>
</evidence>
<dbReference type="GO" id="GO:0007600">
    <property type="term" value="P:sensory perception"/>
    <property type="evidence" value="ECO:0007669"/>
    <property type="project" value="TreeGrafter"/>
</dbReference>
<name>A0A8B9KW28_ASTMX</name>
<organism evidence="12 13">
    <name type="scientific">Astyanax mexicanus</name>
    <name type="common">Blind cave fish</name>
    <name type="synonym">Astyanax fasciatus mexicanus</name>
    <dbReference type="NCBI Taxonomy" id="7994"/>
    <lineage>
        <taxon>Eukaryota</taxon>
        <taxon>Metazoa</taxon>
        <taxon>Chordata</taxon>
        <taxon>Craniata</taxon>
        <taxon>Vertebrata</taxon>
        <taxon>Euteleostomi</taxon>
        <taxon>Actinopterygii</taxon>
        <taxon>Neopterygii</taxon>
        <taxon>Teleostei</taxon>
        <taxon>Ostariophysi</taxon>
        <taxon>Characiformes</taxon>
        <taxon>Characoidei</taxon>
        <taxon>Acestrorhamphidae</taxon>
        <taxon>Acestrorhamphinae</taxon>
        <taxon>Astyanax</taxon>
    </lineage>
</organism>
<dbReference type="GO" id="GO:0005886">
    <property type="term" value="C:plasma membrane"/>
    <property type="evidence" value="ECO:0007669"/>
    <property type="project" value="TreeGrafter"/>
</dbReference>
<evidence type="ECO:0000256" key="10">
    <source>
        <dbReference type="SAM" id="MobiDB-lite"/>
    </source>
</evidence>
<dbReference type="PROSITE" id="PS01252">
    <property type="entry name" value="OPIOIDS_PRECURSOR"/>
    <property type="match status" value="1"/>
</dbReference>
<dbReference type="GO" id="GO:0030425">
    <property type="term" value="C:dendrite"/>
    <property type="evidence" value="ECO:0007669"/>
    <property type="project" value="TreeGrafter"/>
</dbReference>
<dbReference type="GO" id="GO:0031628">
    <property type="term" value="F:opioid receptor binding"/>
    <property type="evidence" value="ECO:0007669"/>
    <property type="project" value="TreeGrafter"/>
</dbReference>
<dbReference type="InterPro" id="IPR006024">
    <property type="entry name" value="Opioid_neupept"/>
</dbReference>
<evidence type="ECO:0000256" key="6">
    <source>
        <dbReference type="ARBA" id="ARBA00023157"/>
    </source>
</evidence>